<evidence type="ECO:0000256" key="2">
    <source>
        <dbReference type="ARBA" id="ARBA00023015"/>
    </source>
</evidence>
<keyword evidence="2" id="KW-0805">Transcription regulation</keyword>
<feature type="domain" description="PB1-like" evidence="6">
    <location>
        <begin position="5"/>
        <end position="101"/>
    </location>
</feature>
<evidence type="ECO:0000256" key="3">
    <source>
        <dbReference type="ARBA" id="ARBA00023163"/>
    </source>
</evidence>
<dbReference type="Proteomes" id="UP001188597">
    <property type="component" value="Unassembled WGS sequence"/>
</dbReference>
<dbReference type="Pfam" id="PF26130">
    <property type="entry name" value="PB1-like"/>
    <property type="match status" value="1"/>
</dbReference>
<keyword evidence="8" id="KW-1185">Reference proteome</keyword>
<feature type="compositionally biased region" description="Polar residues" evidence="5">
    <location>
        <begin position="303"/>
        <end position="313"/>
    </location>
</feature>
<evidence type="ECO:0000256" key="1">
    <source>
        <dbReference type="ARBA" id="ARBA00004123"/>
    </source>
</evidence>
<feature type="region of interest" description="Disordered" evidence="5">
    <location>
        <begin position="251"/>
        <end position="313"/>
    </location>
</feature>
<accession>A0AA88XHZ3</accession>
<organism evidence="7 8">
    <name type="scientific">Escallonia herrerae</name>
    <dbReference type="NCBI Taxonomy" id="1293975"/>
    <lineage>
        <taxon>Eukaryota</taxon>
        <taxon>Viridiplantae</taxon>
        <taxon>Streptophyta</taxon>
        <taxon>Embryophyta</taxon>
        <taxon>Tracheophyta</taxon>
        <taxon>Spermatophyta</taxon>
        <taxon>Magnoliopsida</taxon>
        <taxon>eudicotyledons</taxon>
        <taxon>Gunneridae</taxon>
        <taxon>Pentapetalae</taxon>
        <taxon>asterids</taxon>
        <taxon>campanulids</taxon>
        <taxon>Escalloniales</taxon>
        <taxon>Escalloniaceae</taxon>
        <taxon>Escallonia</taxon>
    </lineage>
</organism>
<dbReference type="GO" id="GO:0003713">
    <property type="term" value="F:transcription coactivator activity"/>
    <property type="evidence" value="ECO:0007669"/>
    <property type="project" value="TreeGrafter"/>
</dbReference>
<feature type="compositionally biased region" description="Basic and acidic residues" evidence="5">
    <location>
        <begin position="285"/>
        <end position="295"/>
    </location>
</feature>
<feature type="compositionally biased region" description="Polar residues" evidence="5">
    <location>
        <begin position="254"/>
        <end position="269"/>
    </location>
</feature>
<keyword evidence="3" id="KW-0804">Transcription</keyword>
<dbReference type="Pfam" id="PF12767">
    <property type="entry name" value="SAGA-Tad1"/>
    <property type="match status" value="1"/>
</dbReference>
<dbReference type="GO" id="GO:0005634">
    <property type="term" value="C:nucleus"/>
    <property type="evidence" value="ECO:0007669"/>
    <property type="project" value="UniProtKB-SubCell"/>
</dbReference>
<name>A0AA88XHZ3_9ASTE</name>
<evidence type="ECO:0000256" key="4">
    <source>
        <dbReference type="ARBA" id="ARBA00023242"/>
    </source>
</evidence>
<dbReference type="PANTHER" id="PTHR21277:SF5">
    <property type="entry name" value="TRANSCRIPTIONAL ADAPTER 1"/>
    <property type="match status" value="1"/>
</dbReference>
<dbReference type="PANTHER" id="PTHR21277">
    <property type="entry name" value="TRANSCRIPTIONAL ADAPTER 1"/>
    <property type="match status" value="1"/>
</dbReference>
<evidence type="ECO:0000313" key="8">
    <source>
        <dbReference type="Proteomes" id="UP001188597"/>
    </source>
</evidence>
<dbReference type="InterPro" id="IPR024738">
    <property type="entry name" value="Hfi1/Tada1"/>
</dbReference>
<dbReference type="InterPro" id="IPR058594">
    <property type="entry name" value="PB1-like_dom_pln"/>
</dbReference>
<sequence length="564" mass="62633">MVVFDTISLKIHHGGYFTGVPNMEWKGSVVDVLDGMDVDLMSYWELVGIIGDLGLPSSSLMYYQVPGLDFRSGLRLITDDNGVMSMLEYYKSTDMVPLYVERVDPLKVVGSDGNVIVGDRLLIENNNGDQEEMKVGDGDVTQADDTGGGSGKDVQGFVLLLLRRFDCVLYGAWMDEFGVIWIRLLSQKLGKVEFDRFCFRLLGRENLPLHNLFIRSILKNACRGKAPPPVYQVGPGKSAIVAAKSPATEDGYGQSKTLIPNQTPSTRVWSNGVVPPLSPRKGRSTTRDRKFKDRPSYLGLNGKTESVSHHSTATEDSVLKAVVENGNSTPCNFQRSVQHTERRAEQSDNERERVLKSTDYLHTKEQIQGVFVDDGEEVEQANCLNISRSSLIAPLGIPLCSASVGWARKVLPPSSTTDVISSFDSGGLLDSVMLQKRMEQIASAQGLRGVSMECASTLNTMLDVYVKRLIRSCIELVGARSGCVHEPKKHPADRQQLQNKLLNGMWPSNHLHMQNRHPEVLQEERPCSSISLLDFKVAMELNPQQLGEDWPLMLEKISMQAFEE</sequence>
<proteinExistence type="predicted"/>
<gene>
    <name evidence="7" type="ORF">RJ639_029042</name>
</gene>
<dbReference type="GO" id="GO:0006357">
    <property type="term" value="P:regulation of transcription by RNA polymerase II"/>
    <property type="evidence" value="ECO:0007669"/>
    <property type="project" value="TreeGrafter"/>
</dbReference>
<reference evidence="7" key="1">
    <citation type="submission" date="2022-12" db="EMBL/GenBank/DDBJ databases">
        <title>Draft genome assemblies for two species of Escallonia (Escalloniales).</title>
        <authorList>
            <person name="Chanderbali A."/>
            <person name="Dervinis C."/>
            <person name="Anghel I."/>
            <person name="Soltis D."/>
            <person name="Soltis P."/>
            <person name="Zapata F."/>
        </authorList>
    </citation>
    <scope>NUCLEOTIDE SEQUENCE</scope>
    <source>
        <strain evidence="7">UCBG64.0493</strain>
        <tissue evidence="7">Leaf</tissue>
    </source>
</reference>
<dbReference type="GO" id="GO:0000124">
    <property type="term" value="C:SAGA complex"/>
    <property type="evidence" value="ECO:0007669"/>
    <property type="project" value="UniProtKB-ARBA"/>
</dbReference>
<comment type="subcellular location">
    <subcellularLocation>
        <location evidence="1">Nucleus</location>
    </subcellularLocation>
</comment>
<dbReference type="EMBL" id="JAVXUP010000081">
    <property type="protein sequence ID" value="KAK3039185.1"/>
    <property type="molecule type" value="Genomic_DNA"/>
</dbReference>
<evidence type="ECO:0000256" key="5">
    <source>
        <dbReference type="SAM" id="MobiDB-lite"/>
    </source>
</evidence>
<dbReference type="AlphaFoldDB" id="A0AA88XHZ3"/>
<comment type="caution">
    <text evidence="7">The sequence shown here is derived from an EMBL/GenBank/DDBJ whole genome shotgun (WGS) entry which is preliminary data.</text>
</comment>
<evidence type="ECO:0000259" key="6">
    <source>
        <dbReference type="Pfam" id="PF26130"/>
    </source>
</evidence>
<dbReference type="CDD" id="cd22933">
    <property type="entry name" value="HFD_HFI1"/>
    <property type="match status" value="1"/>
</dbReference>
<evidence type="ECO:0000313" key="7">
    <source>
        <dbReference type="EMBL" id="KAK3039185.1"/>
    </source>
</evidence>
<protein>
    <recommendedName>
        <fullName evidence="6">PB1-like domain-containing protein</fullName>
    </recommendedName>
</protein>
<keyword evidence="4" id="KW-0539">Nucleus</keyword>